<protein>
    <submittedName>
        <fullName evidence="1">Glycosidase</fullName>
    </submittedName>
</protein>
<dbReference type="KEGG" id="arep:ID810_05540"/>
<dbReference type="Gene3D" id="3.20.20.80">
    <property type="entry name" value="Glycosidases"/>
    <property type="match status" value="1"/>
</dbReference>
<gene>
    <name evidence="1" type="ORF">ID810_05540</name>
</gene>
<name>A0A7T0LMJ4_9ACTO</name>
<evidence type="ECO:0000313" key="1">
    <source>
        <dbReference type="EMBL" id="QPL06357.1"/>
    </source>
</evidence>
<keyword evidence="1" id="KW-0378">Hydrolase</keyword>
<dbReference type="RefSeq" id="WP_166858702.1">
    <property type="nucleotide sequence ID" value="NZ_CP063989.1"/>
</dbReference>
<reference evidence="1 2" key="1">
    <citation type="submission" date="2020-11" db="EMBL/GenBank/DDBJ databases">
        <title>Actinomyces sp. ZJ750.</title>
        <authorList>
            <person name="Zhou J."/>
        </authorList>
    </citation>
    <scope>NUCLEOTIDE SEQUENCE [LARGE SCALE GENOMIC DNA]</scope>
    <source>
        <strain evidence="1 2">ZJ750</strain>
    </source>
</reference>
<keyword evidence="1" id="KW-0326">Glycosidase</keyword>
<dbReference type="SUPFAM" id="SSF51445">
    <property type="entry name" value="(Trans)glycosidases"/>
    <property type="match status" value="1"/>
</dbReference>
<dbReference type="GO" id="GO:0016798">
    <property type="term" value="F:hydrolase activity, acting on glycosyl bonds"/>
    <property type="evidence" value="ECO:0007669"/>
    <property type="project" value="UniProtKB-KW"/>
</dbReference>
<evidence type="ECO:0000313" key="2">
    <source>
        <dbReference type="Proteomes" id="UP000594637"/>
    </source>
</evidence>
<sequence length="407" mass="44535">MTTTTTLAHRVQNGPLQWWRKALVYEIASPELGAEDLAQMHGVLDHVCSLGFTTVLMRPSLVDVPAESAAVEALAQAAHERGLHLLLRISGALGPVTGPHAGEDQRIVVGRERKGDGLLERAEAFLAAGADGIDLGLIIPPEVTEATDLLQLTDYLNVLHGLLASYAEDGVLGADVSADYPETWRRHFQEDWLHHLRDDALMLVRWDAGSMTRHLTRSLAEHDRFGAPPVWRHLPGHILGTATDPGDGRRWFTQPEEREQRSLALQALLLALPGSVYLRQGDEVSLPDVLRPASPRQVQDLVNAHAAAQGAQFDSPLATVRHATWLRQERRLASAPLAFVTGLDWCAEEVFTMLVRDVLVVVNTTADPVLLPEHAEVLLSSQWLGQADSRVVVPPTTTVWLHAATVA</sequence>
<dbReference type="AlphaFoldDB" id="A0A7T0LMJ4"/>
<dbReference type="Proteomes" id="UP000594637">
    <property type="component" value="Chromosome"/>
</dbReference>
<proteinExistence type="predicted"/>
<organism evidence="1 2">
    <name type="scientific">Actinomyces respiraculi</name>
    <dbReference type="NCBI Taxonomy" id="2744574"/>
    <lineage>
        <taxon>Bacteria</taxon>
        <taxon>Bacillati</taxon>
        <taxon>Actinomycetota</taxon>
        <taxon>Actinomycetes</taxon>
        <taxon>Actinomycetales</taxon>
        <taxon>Actinomycetaceae</taxon>
        <taxon>Actinomyces</taxon>
    </lineage>
</organism>
<dbReference type="InterPro" id="IPR017853">
    <property type="entry name" value="GH"/>
</dbReference>
<dbReference type="EMBL" id="CP063989">
    <property type="protein sequence ID" value="QPL06357.1"/>
    <property type="molecule type" value="Genomic_DNA"/>
</dbReference>
<accession>A0A7T0LMJ4</accession>
<keyword evidence="2" id="KW-1185">Reference proteome</keyword>